<dbReference type="GO" id="GO:0016652">
    <property type="term" value="F:oxidoreductase activity, acting on NAD(P)H as acceptor"/>
    <property type="evidence" value="ECO:0007669"/>
    <property type="project" value="UniProtKB-UniRule"/>
</dbReference>
<comment type="function">
    <text evidence="6">Also exhibits azoreductase activity. Catalyzes the reductive cleavage of the azo bond in aromatic azo compounds to the corresponding amines.</text>
</comment>
<feature type="binding site" evidence="6">
    <location>
        <begin position="15"/>
        <end position="17"/>
    </location>
    <ligand>
        <name>FMN</name>
        <dbReference type="ChEBI" id="CHEBI:58210"/>
    </ligand>
</feature>
<comment type="catalytic activity">
    <reaction evidence="6">
        <text>2 a quinone + NADH + H(+) = 2 a 1,4-benzosemiquinone + NAD(+)</text>
        <dbReference type="Rhea" id="RHEA:65952"/>
        <dbReference type="ChEBI" id="CHEBI:15378"/>
        <dbReference type="ChEBI" id="CHEBI:57540"/>
        <dbReference type="ChEBI" id="CHEBI:57945"/>
        <dbReference type="ChEBI" id="CHEBI:132124"/>
        <dbReference type="ChEBI" id="CHEBI:134225"/>
    </reaction>
</comment>
<dbReference type="Pfam" id="PF02525">
    <property type="entry name" value="Flavodoxin_2"/>
    <property type="match status" value="1"/>
</dbReference>
<dbReference type="InterPro" id="IPR050104">
    <property type="entry name" value="FMN-dep_NADH:Q_OxRdtase_AzoR1"/>
</dbReference>
<evidence type="ECO:0000256" key="3">
    <source>
        <dbReference type="ARBA" id="ARBA00023002"/>
    </source>
</evidence>
<dbReference type="HAMAP" id="MF_01216">
    <property type="entry name" value="Azoreductase_type1"/>
    <property type="match status" value="1"/>
</dbReference>
<keyword evidence="3 6" id="KW-0560">Oxidoreductase</keyword>
<comment type="subunit">
    <text evidence="6">Homodimer.</text>
</comment>
<dbReference type="InterPro" id="IPR029039">
    <property type="entry name" value="Flavoprotein-like_sf"/>
</dbReference>
<comment type="function">
    <text evidence="6">Quinone reductase that provides resistance to thiol-specific stress caused by electrophilic quinones.</text>
</comment>
<dbReference type="GO" id="GO:0009055">
    <property type="term" value="F:electron transfer activity"/>
    <property type="evidence" value="ECO:0007669"/>
    <property type="project" value="UniProtKB-UniRule"/>
</dbReference>
<dbReference type="GO" id="GO:0010181">
    <property type="term" value="F:FMN binding"/>
    <property type="evidence" value="ECO:0007669"/>
    <property type="project" value="UniProtKB-UniRule"/>
</dbReference>
<keyword evidence="9" id="KW-1185">Reference proteome</keyword>
<name>A0A8J3K8C5_9ACTN</name>
<dbReference type="RefSeq" id="WP_120320916.1">
    <property type="nucleotide sequence ID" value="NZ_BONH01000002.1"/>
</dbReference>
<comment type="cofactor">
    <cofactor evidence="6">
        <name>FMN</name>
        <dbReference type="ChEBI" id="CHEBI:58210"/>
    </cofactor>
    <text evidence="6">Binds 1 FMN per subunit.</text>
</comment>
<keyword evidence="2 6" id="KW-0288">FMN</keyword>
<dbReference type="GO" id="GO:0016655">
    <property type="term" value="F:oxidoreductase activity, acting on NAD(P)H, quinone or similar compound as acceptor"/>
    <property type="evidence" value="ECO:0007669"/>
    <property type="project" value="InterPro"/>
</dbReference>
<dbReference type="PANTHER" id="PTHR43741:SF4">
    <property type="entry name" value="FMN-DEPENDENT NADH:QUINONE OXIDOREDUCTASE"/>
    <property type="match status" value="1"/>
</dbReference>
<comment type="similarity">
    <text evidence="6">Belongs to the azoreductase type 1 family.</text>
</comment>
<feature type="domain" description="Flavodoxin-like fold" evidence="7">
    <location>
        <begin position="1"/>
        <end position="203"/>
    </location>
</feature>
<sequence length="217" mass="24117">MRILHVIASPRGSESHSLRVSESFLKGVREQSGDVTVDVVDLYRQDLPAMAGDTIEAKYALMVGRPIDRDHAESWRQVESLIEHFVSADAYLITAPMWNFGVPYALKYYIDCIVQPGYLFRYDETGQVVPMVNGKRMVCVTSRGADYSAGTHLHPYDFQEPYLRTVFGFVGITDVRFIHAQPMDITPHQREAALTGAVAQARDLGRGFLAPAVGAPA</sequence>
<feature type="binding site" evidence="6">
    <location>
        <position position="9"/>
    </location>
    <ligand>
        <name>FMN</name>
        <dbReference type="ChEBI" id="CHEBI:58210"/>
    </ligand>
</feature>
<evidence type="ECO:0000256" key="4">
    <source>
        <dbReference type="ARBA" id="ARBA00023027"/>
    </source>
</evidence>
<comment type="caution">
    <text evidence="8">The sequence shown here is derived from an EMBL/GenBank/DDBJ whole genome shotgun (WGS) entry which is preliminary data.</text>
</comment>
<dbReference type="PANTHER" id="PTHR43741">
    <property type="entry name" value="FMN-DEPENDENT NADH-AZOREDUCTASE 1"/>
    <property type="match status" value="1"/>
</dbReference>
<feature type="binding site" evidence="6">
    <location>
        <begin position="97"/>
        <end position="100"/>
    </location>
    <ligand>
        <name>FMN</name>
        <dbReference type="ChEBI" id="CHEBI:58210"/>
    </ligand>
</feature>
<gene>
    <name evidence="6 8" type="primary">azoR</name>
    <name evidence="8" type="ORF">Cci01nite_10930</name>
</gene>
<dbReference type="Proteomes" id="UP000659904">
    <property type="component" value="Unassembled WGS sequence"/>
</dbReference>
<evidence type="ECO:0000313" key="8">
    <source>
        <dbReference type="EMBL" id="GIF95999.1"/>
    </source>
</evidence>
<comment type="caution">
    <text evidence="6">Lacks conserved residue(s) required for the propagation of feature annotation.</text>
</comment>
<evidence type="ECO:0000259" key="7">
    <source>
        <dbReference type="Pfam" id="PF02525"/>
    </source>
</evidence>
<dbReference type="Gene3D" id="3.40.50.360">
    <property type="match status" value="1"/>
</dbReference>
<dbReference type="EC" id="1.7.1.17" evidence="6"/>
<evidence type="ECO:0000313" key="9">
    <source>
        <dbReference type="Proteomes" id="UP000659904"/>
    </source>
</evidence>
<reference evidence="8 9" key="1">
    <citation type="submission" date="2021-01" db="EMBL/GenBank/DDBJ databases">
        <title>Whole genome shotgun sequence of Catellatospora citrea NBRC 14495.</title>
        <authorList>
            <person name="Komaki H."/>
            <person name="Tamura T."/>
        </authorList>
    </citation>
    <scope>NUCLEOTIDE SEQUENCE [LARGE SCALE GENOMIC DNA]</scope>
    <source>
        <strain evidence="8 9">NBRC 14495</strain>
    </source>
</reference>
<comment type="catalytic activity">
    <reaction evidence="5">
        <text>N,N-dimethyl-1,4-phenylenediamine + anthranilate + 2 NAD(+) = 2-(4-dimethylaminophenyl)diazenylbenzoate + 2 NADH + 2 H(+)</text>
        <dbReference type="Rhea" id="RHEA:55872"/>
        <dbReference type="ChEBI" id="CHEBI:15378"/>
        <dbReference type="ChEBI" id="CHEBI:15783"/>
        <dbReference type="ChEBI" id="CHEBI:16567"/>
        <dbReference type="ChEBI" id="CHEBI:57540"/>
        <dbReference type="ChEBI" id="CHEBI:57945"/>
        <dbReference type="ChEBI" id="CHEBI:71579"/>
        <dbReference type="EC" id="1.7.1.17"/>
    </reaction>
    <physiologicalReaction direction="right-to-left" evidence="5">
        <dbReference type="Rhea" id="RHEA:55874"/>
    </physiologicalReaction>
</comment>
<dbReference type="InterPro" id="IPR023048">
    <property type="entry name" value="NADH:quinone_OxRdtase_FMN_depd"/>
</dbReference>
<evidence type="ECO:0000256" key="6">
    <source>
        <dbReference type="HAMAP-Rule" id="MF_01216"/>
    </source>
</evidence>
<dbReference type="InterPro" id="IPR003680">
    <property type="entry name" value="Flavodoxin_fold"/>
</dbReference>
<dbReference type="EC" id="1.6.5.-" evidence="6"/>
<dbReference type="SUPFAM" id="SSF52218">
    <property type="entry name" value="Flavoproteins"/>
    <property type="match status" value="1"/>
</dbReference>
<protein>
    <recommendedName>
        <fullName evidence="6">FMN dependent NADH:quinone oxidoreductase</fullName>
        <ecNumber evidence="6">1.6.5.-</ecNumber>
    </recommendedName>
    <alternativeName>
        <fullName evidence="6">Azo-dye reductase</fullName>
    </alternativeName>
    <alternativeName>
        <fullName evidence="6">FMN-dependent NADH-azo compound oxidoreductase</fullName>
    </alternativeName>
    <alternativeName>
        <fullName evidence="6">FMN-dependent NADH-azoreductase</fullName>
        <ecNumber evidence="6">1.7.1.17</ecNumber>
    </alternativeName>
</protein>
<keyword evidence="1 6" id="KW-0285">Flavoprotein</keyword>
<organism evidence="8 9">
    <name type="scientific">Catellatospora citrea</name>
    <dbReference type="NCBI Taxonomy" id="53366"/>
    <lineage>
        <taxon>Bacteria</taxon>
        <taxon>Bacillati</taxon>
        <taxon>Actinomycetota</taxon>
        <taxon>Actinomycetes</taxon>
        <taxon>Micromonosporales</taxon>
        <taxon>Micromonosporaceae</taxon>
        <taxon>Catellatospora</taxon>
    </lineage>
</organism>
<dbReference type="AlphaFoldDB" id="A0A8J3K8C5"/>
<keyword evidence="4 6" id="KW-0520">NAD</keyword>
<evidence type="ECO:0000256" key="1">
    <source>
        <dbReference type="ARBA" id="ARBA00022630"/>
    </source>
</evidence>
<evidence type="ECO:0000256" key="5">
    <source>
        <dbReference type="ARBA" id="ARBA00048542"/>
    </source>
</evidence>
<accession>A0A8J3K8C5</accession>
<evidence type="ECO:0000256" key="2">
    <source>
        <dbReference type="ARBA" id="ARBA00022643"/>
    </source>
</evidence>
<proteinExistence type="inferred from homology"/>
<dbReference type="EMBL" id="BONH01000002">
    <property type="protein sequence ID" value="GIF95999.1"/>
    <property type="molecule type" value="Genomic_DNA"/>
</dbReference>